<reference evidence="17" key="1">
    <citation type="submission" date="2020-10" db="EMBL/GenBank/DDBJ databases">
        <authorList>
            <person name="Gilroy R."/>
        </authorList>
    </citation>
    <scope>NUCLEOTIDE SEQUENCE</scope>
    <source>
        <strain evidence="17">14700</strain>
    </source>
</reference>
<evidence type="ECO:0000256" key="11">
    <source>
        <dbReference type="ARBA" id="ARBA00022840"/>
    </source>
</evidence>
<evidence type="ECO:0000256" key="5">
    <source>
        <dbReference type="ARBA" id="ARBA00011738"/>
    </source>
</evidence>
<comment type="caution">
    <text evidence="17">The sequence shown here is derived from an EMBL/GenBank/DDBJ whole genome shotgun (WGS) entry which is preliminary data.</text>
</comment>
<accession>A0A9D9I9Q0</accession>
<dbReference type="GO" id="GO:0005737">
    <property type="term" value="C:cytoplasm"/>
    <property type="evidence" value="ECO:0007669"/>
    <property type="project" value="UniProtKB-SubCell"/>
</dbReference>
<evidence type="ECO:0000256" key="6">
    <source>
        <dbReference type="ARBA" id="ARBA00012102"/>
    </source>
</evidence>
<keyword evidence="9 16" id="KW-0547">Nucleotide-binding</keyword>
<feature type="binding site" evidence="16">
    <location>
        <position position="184"/>
    </location>
    <ligand>
        <name>substrate</name>
    </ligand>
</feature>
<evidence type="ECO:0000256" key="8">
    <source>
        <dbReference type="ARBA" id="ARBA00022679"/>
    </source>
</evidence>
<evidence type="ECO:0000256" key="15">
    <source>
        <dbReference type="ARBA" id="ARBA00040883"/>
    </source>
</evidence>
<dbReference type="Pfam" id="PF03309">
    <property type="entry name" value="Pan_kinase"/>
    <property type="match status" value="1"/>
</dbReference>
<feature type="binding site" evidence="16">
    <location>
        <begin position="106"/>
        <end position="109"/>
    </location>
    <ligand>
        <name>substrate</name>
    </ligand>
</feature>
<keyword evidence="7 16" id="KW-0963">Cytoplasm</keyword>
<dbReference type="PANTHER" id="PTHR34265">
    <property type="entry name" value="TYPE III PANTOTHENATE KINASE"/>
    <property type="match status" value="1"/>
</dbReference>
<comment type="caution">
    <text evidence="16">Lacks conserved residue(s) required for the propagation of feature annotation.</text>
</comment>
<evidence type="ECO:0000256" key="3">
    <source>
        <dbReference type="ARBA" id="ARBA00004496"/>
    </source>
</evidence>
<organism evidence="17 18">
    <name type="scientific">Candidatus Ornithospirochaeta stercoravium</name>
    <dbReference type="NCBI Taxonomy" id="2840897"/>
    <lineage>
        <taxon>Bacteria</taxon>
        <taxon>Pseudomonadati</taxon>
        <taxon>Spirochaetota</taxon>
        <taxon>Spirochaetia</taxon>
        <taxon>Spirochaetales</taxon>
        <taxon>Spirochaetaceae</taxon>
        <taxon>Spirochaetaceae incertae sedis</taxon>
        <taxon>Candidatus Ornithospirochaeta</taxon>
    </lineage>
</organism>
<feature type="binding site" evidence="16">
    <location>
        <begin position="6"/>
        <end position="13"/>
    </location>
    <ligand>
        <name>ATP</name>
        <dbReference type="ChEBI" id="CHEBI:30616"/>
    </ligand>
</feature>
<dbReference type="HAMAP" id="MF_01274">
    <property type="entry name" value="Pantothen_kinase_3"/>
    <property type="match status" value="1"/>
</dbReference>
<dbReference type="NCBIfam" id="TIGR00671">
    <property type="entry name" value="baf"/>
    <property type="match status" value="1"/>
</dbReference>
<evidence type="ECO:0000256" key="2">
    <source>
        <dbReference type="ARBA" id="ARBA00001958"/>
    </source>
</evidence>
<dbReference type="AlphaFoldDB" id="A0A9D9I9Q0"/>
<comment type="similarity">
    <text evidence="14 16">Belongs to the type III pantothenate kinase family.</text>
</comment>
<dbReference type="GO" id="GO:0015937">
    <property type="term" value="P:coenzyme A biosynthetic process"/>
    <property type="evidence" value="ECO:0007669"/>
    <property type="project" value="UniProtKB-UniRule"/>
</dbReference>
<evidence type="ECO:0000256" key="13">
    <source>
        <dbReference type="ARBA" id="ARBA00022993"/>
    </source>
</evidence>
<keyword evidence="16" id="KW-0479">Metal-binding</keyword>
<evidence type="ECO:0000256" key="4">
    <source>
        <dbReference type="ARBA" id="ARBA00005225"/>
    </source>
</evidence>
<dbReference type="GO" id="GO:0004594">
    <property type="term" value="F:pantothenate kinase activity"/>
    <property type="evidence" value="ECO:0007669"/>
    <property type="project" value="UniProtKB-UniRule"/>
</dbReference>
<dbReference type="InterPro" id="IPR004619">
    <property type="entry name" value="Type_III_PanK"/>
</dbReference>
<comment type="catalytic activity">
    <reaction evidence="1 16">
        <text>(R)-pantothenate + ATP = (R)-4'-phosphopantothenate + ADP + H(+)</text>
        <dbReference type="Rhea" id="RHEA:16373"/>
        <dbReference type="ChEBI" id="CHEBI:10986"/>
        <dbReference type="ChEBI" id="CHEBI:15378"/>
        <dbReference type="ChEBI" id="CHEBI:29032"/>
        <dbReference type="ChEBI" id="CHEBI:30616"/>
        <dbReference type="ChEBI" id="CHEBI:456216"/>
        <dbReference type="EC" id="2.7.1.33"/>
    </reaction>
</comment>
<dbReference type="Gene3D" id="3.30.420.40">
    <property type="match status" value="2"/>
</dbReference>
<evidence type="ECO:0000256" key="9">
    <source>
        <dbReference type="ARBA" id="ARBA00022741"/>
    </source>
</evidence>
<evidence type="ECO:0000256" key="7">
    <source>
        <dbReference type="ARBA" id="ARBA00022490"/>
    </source>
</evidence>
<dbReference type="GO" id="GO:0005524">
    <property type="term" value="F:ATP binding"/>
    <property type="evidence" value="ECO:0007669"/>
    <property type="project" value="UniProtKB-UniRule"/>
</dbReference>
<evidence type="ECO:0000256" key="10">
    <source>
        <dbReference type="ARBA" id="ARBA00022777"/>
    </source>
</evidence>
<dbReference type="EC" id="2.7.1.33" evidence="6 16"/>
<evidence type="ECO:0000256" key="12">
    <source>
        <dbReference type="ARBA" id="ARBA00022958"/>
    </source>
</evidence>
<feature type="binding site" evidence="16">
    <location>
        <position position="129"/>
    </location>
    <ligand>
        <name>K(+)</name>
        <dbReference type="ChEBI" id="CHEBI:29103"/>
    </ligand>
</feature>
<dbReference type="SUPFAM" id="SSF53067">
    <property type="entry name" value="Actin-like ATPase domain"/>
    <property type="match status" value="2"/>
</dbReference>
<dbReference type="EMBL" id="JADIMF010000037">
    <property type="protein sequence ID" value="MBO8468623.1"/>
    <property type="molecule type" value="Genomic_DNA"/>
</dbReference>
<proteinExistence type="inferred from homology"/>
<comment type="subunit">
    <text evidence="5 16">Homodimer.</text>
</comment>
<comment type="cofactor">
    <cofactor evidence="16">
        <name>NH4(+)</name>
        <dbReference type="ChEBI" id="CHEBI:28938"/>
    </cofactor>
    <cofactor evidence="16">
        <name>K(+)</name>
        <dbReference type="ChEBI" id="CHEBI:29103"/>
    </cofactor>
    <text evidence="16">A monovalent cation. Ammonium or potassium.</text>
</comment>
<keyword evidence="11 16" id="KW-0067">ATP-binding</keyword>
<dbReference type="InterPro" id="IPR043129">
    <property type="entry name" value="ATPase_NBD"/>
</dbReference>
<name>A0A9D9I9Q0_9SPIO</name>
<keyword evidence="8 16" id="KW-0808">Transferase</keyword>
<dbReference type="PANTHER" id="PTHR34265:SF1">
    <property type="entry name" value="TYPE III PANTOTHENATE KINASE"/>
    <property type="match status" value="1"/>
</dbReference>
<sequence length="256" mass="27792">MLVACDIGNTNIVMALFDGEKFIDSFRVYTDTKKTSDEYFVIFNALFRESGIRSSMVDNAIISSVVPNMTRSVEKNIQRLFGIKPLTITHDVKTGLVRSSIPSELGTDILSNLAYAHYKKPDQNVMVVDFGTALTLSAVNRKGEVLGCAIAPGLITAVNALFGNTAQLPQVELKLPQVAMGRDSQQSIRSGIMLGFSGLVDSIIRKTEEETGEKLYVIATGGLSQTISPLIKRLDEIDGLHTLKGLALISSLNLPQ</sequence>
<protein>
    <recommendedName>
        <fullName evidence="15 16">Type III pantothenate kinase</fullName>
        <ecNumber evidence="6 16">2.7.1.33</ecNumber>
    </recommendedName>
    <alternativeName>
        <fullName evidence="16">PanK-III</fullName>
    </alternativeName>
    <alternativeName>
        <fullName evidence="16">Pantothenic acid kinase</fullName>
    </alternativeName>
</protein>
<dbReference type="GO" id="GO:0046872">
    <property type="term" value="F:metal ion binding"/>
    <property type="evidence" value="ECO:0007669"/>
    <property type="project" value="UniProtKB-KW"/>
</dbReference>
<evidence type="ECO:0000256" key="16">
    <source>
        <dbReference type="HAMAP-Rule" id="MF_01274"/>
    </source>
</evidence>
<dbReference type="Proteomes" id="UP000810292">
    <property type="component" value="Unassembled WGS sequence"/>
</dbReference>
<comment type="pathway">
    <text evidence="4 16">Cofactor biosynthesis; coenzyme A biosynthesis; CoA from (R)-pantothenate: step 1/5.</text>
</comment>
<reference evidence="17" key="2">
    <citation type="journal article" date="2021" name="PeerJ">
        <title>Extensive microbial diversity within the chicken gut microbiome revealed by metagenomics and culture.</title>
        <authorList>
            <person name="Gilroy R."/>
            <person name="Ravi A."/>
            <person name="Getino M."/>
            <person name="Pursley I."/>
            <person name="Horton D.L."/>
            <person name="Alikhan N.F."/>
            <person name="Baker D."/>
            <person name="Gharbi K."/>
            <person name="Hall N."/>
            <person name="Watson M."/>
            <person name="Adriaenssens E.M."/>
            <person name="Foster-Nyarko E."/>
            <person name="Jarju S."/>
            <person name="Secka A."/>
            <person name="Antonio M."/>
            <person name="Oren A."/>
            <person name="Chaudhuri R.R."/>
            <person name="La Ragione R."/>
            <person name="Hildebrand F."/>
            <person name="Pallen M.J."/>
        </authorList>
    </citation>
    <scope>NUCLEOTIDE SEQUENCE</scope>
    <source>
        <strain evidence="17">14700</strain>
    </source>
</reference>
<evidence type="ECO:0000256" key="14">
    <source>
        <dbReference type="ARBA" id="ARBA00038036"/>
    </source>
</evidence>
<feature type="active site" description="Proton acceptor" evidence="16">
    <location>
        <position position="108"/>
    </location>
</feature>
<comment type="subcellular location">
    <subcellularLocation>
        <location evidence="3 16">Cytoplasm</location>
    </subcellularLocation>
</comment>
<gene>
    <name evidence="16" type="primary">coaX</name>
    <name evidence="17" type="ORF">IAA72_02410</name>
</gene>
<keyword evidence="10 16" id="KW-0418">Kinase</keyword>
<comment type="cofactor">
    <cofactor evidence="2">
        <name>K(+)</name>
        <dbReference type="ChEBI" id="CHEBI:29103"/>
    </cofactor>
</comment>
<keyword evidence="13 16" id="KW-0173">Coenzyme A biosynthesis</keyword>
<comment type="function">
    <text evidence="16">Catalyzes the phosphorylation of pantothenate (Pan), the first step in CoA biosynthesis.</text>
</comment>
<evidence type="ECO:0000313" key="18">
    <source>
        <dbReference type="Proteomes" id="UP000810292"/>
    </source>
</evidence>
<dbReference type="CDD" id="cd24015">
    <property type="entry name" value="ASKHA_NBD_PanK-III"/>
    <property type="match status" value="1"/>
</dbReference>
<evidence type="ECO:0000256" key="1">
    <source>
        <dbReference type="ARBA" id="ARBA00001206"/>
    </source>
</evidence>
<evidence type="ECO:0000313" key="17">
    <source>
        <dbReference type="EMBL" id="MBO8468623.1"/>
    </source>
</evidence>
<feature type="binding site" evidence="16">
    <location>
        <position position="132"/>
    </location>
    <ligand>
        <name>ATP</name>
        <dbReference type="ChEBI" id="CHEBI:30616"/>
    </ligand>
</feature>
<keyword evidence="12 16" id="KW-0630">Potassium</keyword>